<evidence type="ECO:0000256" key="6">
    <source>
        <dbReference type="ARBA" id="ARBA00023242"/>
    </source>
</evidence>
<keyword evidence="6 8" id="KW-0539">Nucleus</keyword>
<comment type="similarity">
    <text evidence="2 8">Belongs to the Mediator complex subunit 18 family.</text>
</comment>
<evidence type="ECO:0000256" key="1">
    <source>
        <dbReference type="ARBA" id="ARBA00004123"/>
    </source>
</evidence>
<dbReference type="EMBL" id="JAWCUI010000070">
    <property type="protein sequence ID" value="KAL1889747.1"/>
    <property type="molecule type" value="Genomic_DNA"/>
</dbReference>
<protein>
    <recommendedName>
        <fullName evidence="3 8">Mediator of RNA polymerase II transcription subunit 18</fullName>
    </recommendedName>
    <alternativeName>
        <fullName evidence="7 8">Mediator complex subunit 18</fullName>
    </alternativeName>
</protein>
<comment type="subcellular location">
    <subcellularLocation>
        <location evidence="1 8">Nucleus</location>
    </subcellularLocation>
</comment>
<keyword evidence="4 8" id="KW-0805">Transcription regulation</keyword>
<evidence type="ECO:0000256" key="2">
    <source>
        <dbReference type="ARBA" id="ARBA00009814"/>
    </source>
</evidence>
<reference evidence="10 11" key="1">
    <citation type="journal article" date="2024" name="IMA Fungus">
        <title>IMA Genome - F19 : A genome assembly and annotation guide to empower mycologists, including annotated draft genome sequences of Ceratocystis pirilliformis, Diaporthe australafricana, Fusarium ophioides, Paecilomyces lecythidis, and Sporothrix stenoceras.</title>
        <authorList>
            <person name="Aylward J."/>
            <person name="Wilson A.M."/>
            <person name="Visagie C.M."/>
            <person name="Spraker J."/>
            <person name="Barnes I."/>
            <person name="Buitendag C."/>
            <person name="Ceriani C."/>
            <person name="Del Mar Angel L."/>
            <person name="du Plessis D."/>
            <person name="Fuchs T."/>
            <person name="Gasser K."/>
            <person name="Kramer D."/>
            <person name="Li W."/>
            <person name="Munsamy K."/>
            <person name="Piso A."/>
            <person name="Price J.L."/>
            <person name="Sonnekus B."/>
            <person name="Thomas C."/>
            <person name="van der Nest A."/>
            <person name="van Dijk A."/>
            <person name="van Heerden A."/>
            <person name="van Vuuren N."/>
            <person name="Yilmaz N."/>
            <person name="Duong T.A."/>
            <person name="van der Merwe N.A."/>
            <person name="Wingfield M.J."/>
            <person name="Wingfield B.D."/>
        </authorList>
    </citation>
    <scope>NUCLEOTIDE SEQUENCE [LARGE SCALE GENOMIC DNA]</scope>
    <source>
        <strain evidence="10 11">CMW 5346</strain>
    </source>
</reference>
<evidence type="ECO:0000313" key="10">
    <source>
        <dbReference type="EMBL" id="KAL1889747.1"/>
    </source>
</evidence>
<dbReference type="Pfam" id="PF09637">
    <property type="entry name" value="Med18"/>
    <property type="match status" value="1"/>
</dbReference>
<dbReference type="Proteomes" id="UP001583186">
    <property type="component" value="Unassembled WGS sequence"/>
</dbReference>
<keyword evidence="8" id="KW-0010">Activator</keyword>
<comment type="function">
    <text evidence="8">Component of the Mediator complex, a coactivator involved in the regulated transcription of nearly all RNA polymerase II-dependent genes. Mediator functions as a bridge to convey information from gene-specific regulatory proteins to the basal RNA polymerase II transcription machinery. Mediator is recruited to promoters by direct interactions with regulatory proteins and serves as a scaffold for the assembly of a functional preinitiation complex with RNA polymerase II and the general transcription factors.</text>
</comment>
<proteinExistence type="inferred from homology"/>
<dbReference type="PANTHER" id="PTHR13321:SF2">
    <property type="entry name" value="MEDIATOR OF RNA POLYMERASE II TRANSCRIPTION SUBUNIT 18"/>
    <property type="match status" value="1"/>
</dbReference>
<feature type="compositionally biased region" description="Low complexity" evidence="9">
    <location>
        <begin position="282"/>
        <end position="293"/>
    </location>
</feature>
<evidence type="ECO:0000313" key="11">
    <source>
        <dbReference type="Proteomes" id="UP001583186"/>
    </source>
</evidence>
<comment type="caution">
    <text evidence="10">The sequence shown here is derived from an EMBL/GenBank/DDBJ whole genome shotgun (WGS) entry which is preliminary data.</text>
</comment>
<evidence type="ECO:0000256" key="4">
    <source>
        <dbReference type="ARBA" id="ARBA00023015"/>
    </source>
</evidence>
<organism evidence="10 11">
    <name type="scientific">Sporothrix stenoceras</name>
    <dbReference type="NCBI Taxonomy" id="5173"/>
    <lineage>
        <taxon>Eukaryota</taxon>
        <taxon>Fungi</taxon>
        <taxon>Dikarya</taxon>
        <taxon>Ascomycota</taxon>
        <taxon>Pezizomycotina</taxon>
        <taxon>Sordariomycetes</taxon>
        <taxon>Sordariomycetidae</taxon>
        <taxon>Ophiostomatales</taxon>
        <taxon>Ophiostomataceae</taxon>
        <taxon>Sporothrix</taxon>
    </lineage>
</organism>
<feature type="region of interest" description="Disordered" evidence="9">
    <location>
        <begin position="276"/>
        <end position="301"/>
    </location>
</feature>
<keyword evidence="5 8" id="KW-0804">Transcription</keyword>
<dbReference type="Gene3D" id="2.40.320.10">
    <property type="entry name" value="Hypothetical Protein Pfu-838710-001"/>
    <property type="match status" value="1"/>
</dbReference>
<accession>A0ABR3YPE9</accession>
<keyword evidence="11" id="KW-1185">Reference proteome</keyword>
<sequence length="301" mass="32887">MHELFLTAVVPDVDIERAKALLQGLSGMTARGTVHRILYFAGPPQPRGLAVKRAIPQPIQPAQGRLWAELHQQMMRQSFVLQARYPVNRDELGATPAASPGAAAILNGSAPGTLRWTDIPDPTGGSSATEIMRMITQRKKVELADTRNLPAILTDNGYRFKSELIEESFIFYNNGNEYVLVRYHRLPSSAPAAPGTPPTPLSALPTWDSITNVPGGPPSGAPPVDPSRQWLFFVRRHVLDDTSPEKMKKAVEELEAARTQLTGIFAFVPVDRRAHDTRVERPAGGVNNAPAPASQAQKLRT</sequence>
<gene>
    <name evidence="8" type="primary">MED18</name>
    <name evidence="10" type="ORF">Sste5346_008735</name>
</gene>
<evidence type="ECO:0000256" key="3">
    <source>
        <dbReference type="ARBA" id="ARBA00019612"/>
    </source>
</evidence>
<evidence type="ECO:0000256" key="8">
    <source>
        <dbReference type="RuleBase" id="RU364150"/>
    </source>
</evidence>
<evidence type="ECO:0000256" key="7">
    <source>
        <dbReference type="ARBA" id="ARBA00032012"/>
    </source>
</evidence>
<evidence type="ECO:0000256" key="9">
    <source>
        <dbReference type="SAM" id="MobiDB-lite"/>
    </source>
</evidence>
<dbReference type="InterPro" id="IPR019095">
    <property type="entry name" value="Mediator_Med18"/>
</dbReference>
<dbReference type="PANTHER" id="PTHR13321">
    <property type="entry name" value="MEDIATOR OF RNA POLYMERASE II TRANSCRIPTION, SUBUNIT 18"/>
    <property type="match status" value="1"/>
</dbReference>
<name>A0ABR3YPE9_9PEZI</name>
<comment type="subunit">
    <text evidence="8">Component of the Mediator complex.</text>
</comment>
<evidence type="ECO:0000256" key="5">
    <source>
        <dbReference type="ARBA" id="ARBA00023163"/>
    </source>
</evidence>